<feature type="repeat" description="WD" evidence="9">
    <location>
        <begin position="175"/>
        <end position="214"/>
    </location>
</feature>
<comment type="subcellular location">
    <subcellularLocation>
        <location evidence="1 8">Nucleus</location>
    </subcellularLocation>
</comment>
<dbReference type="PROSITE" id="PS50294">
    <property type="entry name" value="WD_REPEATS_REGION"/>
    <property type="match status" value="1"/>
</dbReference>
<dbReference type="InterPro" id="IPR036322">
    <property type="entry name" value="WD40_repeat_dom_sf"/>
</dbReference>
<dbReference type="InterPro" id="IPR028884">
    <property type="entry name" value="Trm82"/>
</dbReference>
<evidence type="ECO:0000256" key="6">
    <source>
        <dbReference type="ARBA" id="ARBA00093337"/>
    </source>
</evidence>
<dbReference type="HAMAP" id="MF_03056">
    <property type="entry name" value="TRM82"/>
    <property type="match status" value="1"/>
</dbReference>
<comment type="caution">
    <text evidence="10">The sequence shown here is derived from an EMBL/GenBank/DDBJ whole genome shotgun (WGS) entry which is preliminary data.</text>
</comment>
<keyword evidence="5 8" id="KW-0539">Nucleus</keyword>
<reference evidence="10 11" key="1">
    <citation type="submission" date="2017-03" db="EMBL/GenBank/DDBJ databases">
        <title>Genome of the blue death feigning beetle - Asbolus verrucosus.</title>
        <authorList>
            <person name="Rider S.D."/>
        </authorList>
    </citation>
    <scope>NUCLEOTIDE SEQUENCE [LARGE SCALE GENOMIC DNA]</scope>
    <source>
        <strain evidence="10">Butters</strain>
        <tissue evidence="10">Head and leg muscle</tissue>
    </source>
</reference>
<dbReference type="STRING" id="1661398.A0A482WE41"/>
<proteinExistence type="inferred from homology"/>
<evidence type="ECO:0000256" key="2">
    <source>
        <dbReference type="ARBA" id="ARBA00022574"/>
    </source>
</evidence>
<dbReference type="GO" id="GO:0005634">
    <property type="term" value="C:nucleus"/>
    <property type="evidence" value="ECO:0007669"/>
    <property type="project" value="UniProtKB-SubCell"/>
</dbReference>
<gene>
    <name evidence="10" type="ORF">BDFB_002971</name>
</gene>
<evidence type="ECO:0000256" key="3">
    <source>
        <dbReference type="ARBA" id="ARBA00022694"/>
    </source>
</evidence>
<evidence type="ECO:0000256" key="8">
    <source>
        <dbReference type="HAMAP-Rule" id="MF_03056"/>
    </source>
</evidence>
<evidence type="ECO:0000313" key="10">
    <source>
        <dbReference type="EMBL" id="RZC43345.1"/>
    </source>
</evidence>
<evidence type="ECO:0000256" key="7">
    <source>
        <dbReference type="ARBA" id="ARBA00093542"/>
    </source>
</evidence>
<organism evidence="10 11">
    <name type="scientific">Asbolus verrucosus</name>
    <name type="common">Desert ironclad beetle</name>
    <dbReference type="NCBI Taxonomy" id="1661398"/>
    <lineage>
        <taxon>Eukaryota</taxon>
        <taxon>Metazoa</taxon>
        <taxon>Ecdysozoa</taxon>
        <taxon>Arthropoda</taxon>
        <taxon>Hexapoda</taxon>
        <taxon>Insecta</taxon>
        <taxon>Pterygota</taxon>
        <taxon>Neoptera</taxon>
        <taxon>Endopterygota</taxon>
        <taxon>Coleoptera</taxon>
        <taxon>Polyphaga</taxon>
        <taxon>Cucujiformia</taxon>
        <taxon>Tenebrionidae</taxon>
        <taxon>Pimeliinae</taxon>
        <taxon>Asbolus</taxon>
    </lineage>
</organism>
<sequence length="374" mass="42925">MNVQRYNSQLIVTSGDNLILCDETSGGSHAVNIPPPDLPPNLTKGQMEILNKQDRTINSIAISNNGQYIAVSTENKQVVIYDNNLKMKRNFIVNRTASQLAFSSCGDILVADRTGDVFLYKLSEENSEPTLLLGHLSMILDVALSECGKYVVTCDRDEKIRISRFPNTYNIVSYCLGHEEFVTRIKIVKNILVSASGDGTVRIWNFLKGEQLNMINTNHYIANRNLLDAFSKEMEKEKVDVVALPVSDMQAYYNSNNLFVGISIHSYNKIQLYKINLENYESTYLTSIESIEIPYKFCLTDILYIFDSFKISVYKLTNGNYTETPSPELENFYKKHKHIFKFANSNCITVLYKRKFDNVQEYLDRKKMRLESYQ</sequence>
<keyword evidence="11" id="KW-1185">Reference proteome</keyword>
<comment type="subunit">
    <text evidence="7">Forms a heterodimer with the catalytic subunit Mettl1. Interacts with mei-P26 and weakly interacts with bgcn; required for the function or formation of the mei-P26-bgcn-bam-sxl complex. Interacts with nanos; may be involved in mei-P26-dependent derepression of the BMP signaling pathway. Interacts with Myc; the interaction may be mediated by mei-P26 and may be involved in the regulation of ribosome biogenesis.</text>
</comment>
<dbReference type="PANTHER" id="PTHR16288:SF0">
    <property type="entry name" value="TRNA (GUANINE-N(7)-)-METHYLTRANSFERASE NON-CATALYTIC SUBUNIT WDR4"/>
    <property type="match status" value="1"/>
</dbReference>
<keyword evidence="4 8" id="KW-0677">Repeat</keyword>
<comment type="similarity">
    <text evidence="8">Belongs to the WD repeat TRM82 family.</text>
</comment>
<dbReference type="EMBL" id="QDEB01000003">
    <property type="protein sequence ID" value="RZC43345.1"/>
    <property type="molecule type" value="Genomic_DNA"/>
</dbReference>
<dbReference type="Proteomes" id="UP000292052">
    <property type="component" value="Unassembled WGS sequence"/>
</dbReference>
<dbReference type="InterPro" id="IPR001680">
    <property type="entry name" value="WD40_rpt"/>
</dbReference>
<dbReference type="PANTHER" id="PTHR16288">
    <property type="entry name" value="WD40 REPEAT PROTEIN 4"/>
    <property type="match status" value="1"/>
</dbReference>
<accession>A0A482WE41</accession>
<dbReference type="InterPro" id="IPR015943">
    <property type="entry name" value="WD40/YVTN_repeat-like_dom_sf"/>
</dbReference>
<keyword evidence="2 8" id="KW-0853">WD repeat</keyword>
<evidence type="ECO:0000313" key="11">
    <source>
        <dbReference type="Proteomes" id="UP000292052"/>
    </source>
</evidence>
<dbReference type="SUPFAM" id="SSF50978">
    <property type="entry name" value="WD40 repeat-like"/>
    <property type="match status" value="1"/>
</dbReference>
<dbReference type="AlphaFoldDB" id="A0A482WE41"/>
<evidence type="ECO:0000256" key="4">
    <source>
        <dbReference type="ARBA" id="ARBA00022737"/>
    </source>
</evidence>
<dbReference type="OrthoDB" id="371245at2759"/>
<dbReference type="PROSITE" id="PS50082">
    <property type="entry name" value="WD_REPEATS_2"/>
    <property type="match status" value="1"/>
</dbReference>
<dbReference type="GO" id="GO:0106004">
    <property type="term" value="P:tRNA (guanine-N7)-methylation"/>
    <property type="evidence" value="ECO:0007669"/>
    <property type="project" value="UniProtKB-UniRule"/>
</dbReference>
<dbReference type="UniPathway" id="UPA00989"/>
<name>A0A482WE41_ASBVE</name>
<dbReference type="Gene3D" id="2.130.10.10">
    <property type="entry name" value="YVTN repeat-like/Quinoprotein amine dehydrogenase"/>
    <property type="match status" value="1"/>
</dbReference>
<keyword evidence="3 8" id="KW-0819">tRNA processing</keyword>
<dbReference type="GO" id="GO:0043527">
    <property type="term" value="C:tRNA methyltransferase complex"/>
    <property type="evidence" value="ECO:0007669"/>
    <property type="project" value="TreeGrafter"/>
</dbReference>
<dbReference type="GO" id="GO:0005829">
    <property type="term" value="C:cytosol"/>
    <property type="evidence" value="ECO:0007669"/>
    <property type="project" value="TreeGrafter"/>
</dbReference>
<evidence type="ECO:0000256" key="1">
    <source>
        <dbReference type="ARBA" id="ARBA00004123"/>
    </source>
</evidence>
<dbReference type="Pfam" id="PF00400">
    <property type="entry name" value="WD40"/>
    <property type="match status" value="3"/>
</dbReference>
<evidence type="ECO:0000256" key="5">
    <source>
        <dbReference type="ARBA" id="ARBA00023242"/>
    </source>
</evidence>
<comment type="function">
    <text evidence="8">Required for the formation of N(7)-methylguanine at position 46 (m7G46) in tRNA. In the complex, it is required to stabilize and induce conformational changes of the catalytic subunit.</text>
</comment>
<protein>
    <submittedName>
        <fullName evidence="10">WD40 domain containing protein</fullName>
    </submittedName>
</protein>
<comment type="function">
    <text evidence="6">Required for the Mettl1-dependent formation of N(7)-methylguanine at position 46 (m7G46) in tRNA. In the Mettl1-wuho methyltransferase complex, it is required to stabilize and induce conformational changes of the catalytic subunit. Required for binding of nanos mRNA and repression of translation by the mei-P26-bgcn-bam-sxl complex. May cooperate with mei-P26 and nanos to derepress the BMP signaling pathway. May cooperate with mei-P26 to suppress expression of a subset of microRNAs. May cooperate with mei-P26 to regulate bam expression levels in germline cells during gametogenesis. Required to promote mitosis to meiosis transition during gametogenesis. May regulate germline cell division in part by regulating ribosome biogenesis.</text>
</comment>
<dbReference type="SMART" id="SM00320">
    <property type="entry name" value="WD40"/>
    <property type="match status" value="3"/>
</dbReference>
<comment type="pathway">
    <text evidence="8">tRNA modification; N(7)-methylguanine-tRNA biosynthesis.</text>
</comment>
<evidence type="ECO:0000256" key="9">
    <source>
        <dbReference type="PROSITE-ProRule" id="PRU00221"/>
    </source>
</evidence>